<evidence type="ECO:0000313" key="1">
    <source>
        <dbReference type="EMBL" id="GFP32989.1"/>
    </source>
</evidence>
<gene>
    <name evidence="1" type="ORF">HKBW3S42_01300</name>
</gene>
<dbReference type="EMBL" id="BLSA01000224">
    <property type="protein sequence ID" value="GFP32989.1"/>
    <property type="molecule type" value="Genomic_DNA"/>
</dbReference>
<keyword evidence="1" id="KW-0067">ATP-binding</keyword>
<organism evidence="1 2">
    <name type="scientific">Candidatus Hakubella thermalkaliphila</name>
    <dbReference type="NCBI Taxonomy" id="2754717"/>
    <lineage>
        <taxon>Bacteria</taxon>
        <taxon>Bacillati</taxon>
        <taxon>Actinomycetota</taxon>
        <taxon>Actinomycetota incertae sedis</taxon>
        <taxon>Candidatus Hakubellales</taxon>
        <taxon>Candidatus Hakubellaceae</taxon>
        <taxon>Candidatus Hakubella</taxon>
    </lineage>
</organism>
<protein>
    <submittedName>
        <fullName evidence="1">Iron complex transport system ATP-binding protein</fullName>
    </submittedName>
</protein>
<proteinExistence type="predicted"/>
<accession>A0A6V8PK55</accession>
<evidence type="ECO:0000313" key="2">
    <source>
        <dbReference type="Proteomes" id="UP000568877"/>
    </source>
</evidence>
<reference evidence="1 2" key="1">
    <citation type="journal article" date="2020" name="Front. Microbiol.">
        <title>Single-cell genomics of novel Actinobacteria with the Wood-Ljungdahl pathway discovered in a serpentinizing system.</title>
        <authorList>
            <person name="Merino N."/>
            <person name="Kawai M."/>
            <person name="Boyd E.S."/>
            <person name="Colman D.R."/>
            <person name="McGlynn S.E."/>
            <person name="Nealson K.H."/>
            <person name="Kurokawa K."/>
            <person name="Hongoh Y."/>
        </authorList>
    </citation>
    <scope>NUCLEOTIDE SEQUENCE [LARGE SCALE GENOMIC DNA]</scope>
    <source>
        <strain evidence="1 2">S42</strain>
    </source>
</reference>
<name>A0A6V8PK55_9ACTN</name>
<sequence length="14" mass="1697">WQKSLTETFQSREG</sequence>
<keyword evidence="1" id="KW-0547">Nucleotide-binding</keyword>
<dbReference type="Proteomes" id="UP000568877">
    <property type="component" value="Unassembled WGS sequence"/>
</dbReference>
<feature type="non-terminal residue" evidence="1">
    <location>
        <position position="1"/>
    </location>
</feature>
<comment type="caution">
    <text evidence="1">The sequence shown here is derived from an EMBL/GenBank/DDBJ whole genome shotgun (WGS) entry which is preliminary data.</text>
</comment>
<dbReference type="GO" id="GO:0005524">
    <property type="term" value="F:ATP binding"/>
    <property type="evidence" value="ECO:0007669"/>
    <property type="project" value="UniProtKB-KW"/>
</dbReference>